<evidence type="ECO:0000256" key="1">
    <source>
        <dbReference type="SAM" id="MobiDB-lite"/>
    </source>
</evidence>
<feature type="region of interest" description="Disordered" evidence="1">
    <location>
        <begin position="1"/>
        <end position="28"/>
    </location>
</feature>
<dbReference type="RefSeq" id="WP_016206212.1">
    <property type="nucleotide sequence ID" value="NZ_ASRV01000039.1"/>
</dbReference>
<organism evidence="2 3">
    <name type="scientific">Clostridium sartagoforme AAU1</name>
    <dbReference type="NCBI Taxonomy" id="1202534"/>
    <lineage>
        <taxon>Bacteria</taxon>
        <taxon>Bacillati</taxon>
        <taxon>Bacillota</taxon>
        <taxon>Clostridia</taxon>
        <taxon>Eubacteriales</taxon>
        <taxon>Clostridiaceae</taxon>
        <taxon>Clostridium</taxon>
    </lineage>
</organism>
<dbReference type="AlphaFoldDB" id="R9CE72"/>
<gene>
    <name evidence="2" type="ORF">A500_03711</name>
</gene>
<comment type="caution">
    <text evidence="2">The sequence shown here is derived from an EMBL/GenBank/DDBJ whole genome shotgun (WGS) entry which is preliminary data.</text>
</comment>
<dbReference type="EMBL" id="ASRV01000039">
    <property type="protein sequence ID" value="EOR27602.1"/>
    <property type="molecule type" value="Genomic_DNA"/>
</dbReference>
<evidence type="ECO:0000313" key="2">
    <source>
        <dbReference type="EMBL" id="EOR27602.1"/>
    </source>
</evidence>
<proteinExistence type="predicted"/>
<sequence>MSRKKRRHKGERVVNENSNNRTNNAPFGINPAQLMSMLGGNMDMSQIGSMLSSMKMDGLDLNNFNLGNFNNNHQENNVNPGNRNIFDLGALQGMMNNLGLGNFNFNNNSPQYSNLTNENNLNISDDDIDSINNEVLYDDENIQMLIAIKSIVDPKKAAFIERIIEAYNKGDFK</sequence>
<dbReference type="OrthoDB" id="1933760at2"/>
<feature type="compositionally biased region" description="Low complexity" evidence="1">
    <location>
        <begin position="15"/>
        <end position="24"/>
    </location>
</feature>
<dbReference type="Proteomes" id="UP000013988">
    <property type="component" value="Unassembled WGS sequence"/>
</dbReference>
<accession>R9CE72</accession>
<name>R9CE72_9CLOT</name>
<feature type="compositionally biased region" description="Basic residues" evidence="1">
    <location>
        <begin position="1"/>
        <end position="10"/>
    </location>
</feature>
<protein>
    <submittedName>
        <fullName evidence="2">Uncharacterized protein</fullName>
    </submittedName>
</protein>
<dbReference type="PATRIC" id="fig|1202534.3.peg.741"/>
<keyword evidence="3" id="KW-1185">Reference proteome</keyword>
<evidence type="ECO:0000313" key="3">
    <source>
        <dbReference type="Proteomes" id="UP000013988"/>
    </source>
</evidence>
<reference evidence="2 3" key="1">
    <citation type="submission" date="2013-03" db="EMBL/GenBank/DDBJ databases">
        <title>Whole genome shotgun sequencing of Clostridium sartagoforme AAU1.</title>
        <authorList>
            <person name="Joshi C.G."/>
            <person name="Duggirala S.M."/>
            <person name="Nathani N.M."/>
            <person name="Bhatt V.D."/>
            <person name="Patel A.K."/>
            <person name="Pandya P.R."/>
            <person name="KaPatel J.A."/>
        </authorList>
    </citation>
    <scope>NUCLEOTIDE SEQUENCE [LARGE SCALE GENOMIC DNA]</scope>
    <source>
        <strain evidence="2 3">AAU1</strain>
    </source>
</reference>